<dbReference type="GO" id="GO:0005634">
    <property type="term" value="C:nucleus"/>
    <property type="evidence" value="ECO:0007669"/>
    <property type="project" value="InterPro"/>
</dbReference>
<feature type="domain" description="HD-ZIP protein N-terminal" evidence="2">
    <location>
        <begin position="9"/>
        <end position="42"/>
    </location>
</feature>
<evidence type="ECO:0000313" key="4">
    <source>
        <dbReference type="Proteomes" id="UP000250235"/>
    </source>
</evidence>
<accession>A0A2Z7A0A4</accession>
<proteinExistence type="predicted"/>
<reference evidence="3 4" key="1">
    <citation type="journal article" date="2015" name="Proc. Natl. Acad. Sci. U.S.A.">
        <title>The resurrection genome of Boea hygrometrica: A blueprint for survival of dehydration.</title>
        <authorList>
            <person name="Xiao L."/>
            <person name="Yang G."/>
            <person name="Zhang L."/>
            <person name="Yang X."/>
            <person name="Zhao S."/>
            <person name="Ji Z."/>
            <person name="Zhou Q."/>
            <person name="Hu M."/>
            <person name="Wang Y."/>
            <person name="Chen M."/>
            <person name="Xu Y."/>
            <person name="Jin H."/>
            <person name="Xiao X."/>
            <person name="Hu G."/>
            <person name="Bao F."/>
            <person name="Hu Y."/>
            <person name="Wan P."/>
            <person name="Li L."/>
            <person name="Deng X."/>
            <person name="Kuang T."/>
            <person name="Xiang C."/>
            <person name="Zhu J.K."/>
            <person name="Oliver M.J."/>
            <person name="He Y."/>
        </authorList>
    </citation>
    <scope>NUCLEOTIDE SEQUENCE [LARGE SCALE GENOMIC DNA]</scope>
    <source>
        <strain evidence="4">cv. XS01</strain>
    </source>
</reference>
<dbReference type="InterPro" id="IPR006712">
    <property type="entry name" value="HD-ZIP_N"/>
</dbReference>
<name>A0A2Z7A0A4_9LAMI</name>
<dbReference type="EMBL" id="KV020196">
    <property type="protein sequence ID" value="KZV14741.1"/>
    <property type="molecule type" value="Genomic_DNA"/>
</dbReference>
<evidence type="ECO:0000259" key="2">
    <source>
        <dbReference type="Pfam" id="PF04618"/>
    </source>
</evidence>
<dbReference type="AlphaFoldDB" id="A0A2Z7A0A4"/>
<evidence type="ECO:0000256" key="1">
    <source>
        <dbReference type="SAM" id="MobiDB-lite"/>
    </source>
</evidence>
<sequence>MHFSYLLIVNRAITVIDCDEEAMVSSPNSTVSSVSGKRSEREEINCGVKL</sequence>
<protein>
    <recommendedName>
        <fullName evidence="2">HD-ZIP protein N-terminal domain-containing protein</fullName>
    </recommendedName>
</protein>
<dbReference type="Pfam" id="PF04618">
    <property type="entry name" value="HD-ZIP_N"/>
    <property type="match status" value="1"/>
</dbReference>
<dbReference type="Proteomes" id="UP000250235">
    <property type="component" value="Unassembled WGS sequence"/>
</dbReference>
<feature type="region of interest" description="Disordered" evidence="1">
    <location>
        <begin position="27"/>
        <end position="50"/>
    </location>
</feature>
<organism evidence="3 4">
    <name type="scientific">Dorcoceras hygrometricum</name>
    <dbReference type="NCBI Taxonomy" id="472368"/>
    <lineage>
        <taxon>Eukaryota</taxon>
        <taxon>Viridiplantae</taxon>
        <taxon>Streptophyta</taxon>
        <taxon>Embryophyta</taxon>
        <taxon>Tracheophyta</taxon>
        <taxon>Spermatophyta</taxon>
        <taxon>Magnoliopsida</taxon>
        <taxon>eudicotyledons</taxon>
        <taxon>Gunneridae</taxon>
        <taxon>Pentapetalae</taxon>
        <taxon>asterids</taxon>
        <taxon>lamiids</taxon>
        <taxon>Lamiales</taxon>
        <taxon>Gesneriaceae</taxon>
        <taxon>Didymocarpoideae</taxon>
        <taxon>Trichosporeae</taxon>
        <taxon>Loxocarpinae</taxon>
        <taxon>Dorcoceras</taxon>
    </lineage>
</organism>
<evidence type="ECO:0000313" key="3">
    <source>
        <dbReference type="EMBL" id="KZV14741.1"/>
    </source>
</evidence>
<keyword evidence="4" id="KW-1185">Reference proteome</keyword>
<gene>
    <name evidence="3" type="ORF">F511_39688</name>
</gene>